<feature type="domain" description="Major facilitator superfamily (MFS) profile" evidence="5">
    <location>
        <begin position="10"/>
        <end position="401"/>
    </location>
</feature>
<proteinExistence type="predicted"/>
<dbReference type="PROSITE" id="PS50850">
    <property type="entry name" value="MFS"/>
    <property type="match status" value="1"/>
</dbReference>
<keyword evidence="1 4" id="KW-0812">Transmembrane</keyword>
<dbReference type="PANTHER" id="PTHR11360">
    <property type="entry name" value="MONOCARBOXYLATE TRANSPORTER"/>
    <property type="match status" value="1"/>
</dbReference>
<evidence type="ECO:0000256" key="4">
    <source>
        <dbReference type="SAM" id="Phobius"/>
    </source>
</evidence>
<name>A0ABV7M7K4_9PROT</name>
<feature type="transmembrane region" description="Helical" evidence="4">
    <location>
        <begin position="348"/>
        <end position="367"/>
    </location>
</feature>
<dbReference type="InterPro" id="IPR020846">
    <property type="entry name" value="MFS_dom"/>
</dbReference>
<feature type="transmembrane region" description="Helical" evidence="4">
    <location>
        <begin position="77"/>
        <end position="99"/>
    </location>
</feature>
<keyword evidence="2 4" id="KW-1133">Transmembrane helix</keyword>
<dbReference type="Proteomes" id="UP001595607">
    <property type="component" value="Unassembled WGS sequence"/>
</dbReference>
<dbReference type="InterPro" id="IPR050327">
    <property type="entry name" value="Proton-linked_MCT"/>
</dbReference>
<evidence type="ECO:0000313" key="6">
    <source>
        <dbReference type="EMBL" id="MFC3301405.1"/>
    </source>
</evidence>
<protein>
    <submittedName>
        <fullName evidence="6">MFS transporter</fullName>
    </submittedName>
</protein>
<gene>
    <name evidence="6" type="ORF">ACFONP_01500</name>
</gene>
<dbReference type="SUPFAM" id="SSF103473">
    <property type="entry name" value="MFS general substrate transporter"/>
    <property type="match status" value="1"/>
</dbReference>
<keyword evidence="3 4" id="KW-0472">Membrane</keyword>
<dbReference type="PANTHER" id="PTHR11360:SF308">
    <property type="entry name" value="BLL3089 PROTEIN"/>
    <property type="match status" value="1"/>
</dbReference>
<dbReference type="RefSeq" id="WP_189572353.1">
    <property type="nucleotide sequence ID" value="NZ_BMXU01000001.1"/>
</dbReference>
<evidence type="ECO:0000256" key="1">
    <source>
        <dbReference type="ARBA" id="ARBA00022692"/>
    </source>
</evidence>
<dbReference type="InterPro" id="IPR011701">
    <property type="entry name" value="MFS"/>
</dbReference>
<evidence type="ECO:0000256" key="2">
    <source>
        <dbReference type="ARBA" id="ARBA00022989"/>
    </source>
</evidence>
<evidence type="ECO:0000313" key="7">
    <source>
        <dbReference type="Proteomes" id="UP001595607"/>
    </source>
</evidence>
<dbReference type="EMBL" id="JBHRVA010000002">
    <property type="protein sequence ID" value="MFC3301405.1"/>
    <property type="molecule type" value="Genomic_DNA"/>
</dbReference>
<feature type="transmembrane region" description="Helical" evidence="4">
    <location>
        <begin position="165"/>
        <end position="186"/>
    </location>
</feature>
<feature type="transmembrane region" description="Helical" evidence="4">
    <location>
        <begin position="105"/>
        <end position="123"/>
    </location>
</feature>
<organism evidence="6 7">
    <name type="scientific">Parvularcula lutaonensis</name>
    <dbReference type="NCBI Taxonomy" id="491923"/>
    <lineage>
        <taxon>Bacteria</taxon>
        <taxon>Pseudomonadati</taxon>
        <taxon>Pseudomonadota</taxon>
        <taxon>Alphaproteobacteria</taxon>
        <taxon>Parvularculales</taxon>
        <taxon>Parvularculaceae</taxon>
        <taxon>Parvularcula</taxon>
    </lineage>
</organism>
<comment type="caution">
    <text evidence="6">The sequence shown here is derived from an EMBL/GenBank/DDBJ whole genome shotgun (WGS) entry which is preliminary data.</text>
</comment>
<dbReference type="Gene3D" id="1.20.1250.20">
    <property type="entry name" value="MFS general substrate transporter like domains"/>
    <property type="match status" value="2"/>
</dbReference>
<keyword evidence="7" id="KW-1185">Reference proteome</keyword>
<feature type="transmembrane region" description="Helical" evidence="4">
    <location>
        <begin position="250"/>
        <end position="270"/>
    </location>
</feature>
<dbReference type="InterPro" id="IPR036259">
    <property type="entry name" value="MFS_trans_sf"/>
</dbReference>
<feature type="transmembrane region" description="Helical" evidence="4">
    <location>
        <begin position="216"/>
        <end position="238"/>
    </location>
</feature>
<feature type="transmembrane region" description="Helical" evidence="4">
    <location>
        <begin position="282"/>
        <end position="300"/>
    </location>
</feature>
<dbReference type="Pfam" id="PF07690">
    <property type="entry name" value="MFS_1"/>
    <property type="match status" value="1"/>
</dbReference>
<feature type="transmembrane region" description="Helical" evidence="4">
    <location>
        <begin position="135"/>
        <end position="159"/>
    </location>
</feature>
<feature type="transmembrane region" description="Helical" evidence="4">
    <location>
        <begin position="306"/>
        <end position="328"/>
    </location>
</feature>
<evidence type="ECO:0000259" key="5">
    <source>
        <dbReference type="PROSITE" id="PS50850"/>
    </source>
</evidence>
<sequence>MAFLRDNFRWLLGGFLLTLFSGFGQTIFIGASGGELREAFGMSNGQWGNLYGLATLASAATLPFVGKIMDYRPGWQVAAMVIPGLAIACVSMAFAQSVLMLGVSLYLLRLLGQGMMSHIALTETARWFAASRGKAISLVVLGFQAQEAILPLTFTLLVANYGYQTGWLAGAAVLVVFALPVIVWLLKKPREPQGEAEVAVTSGRDWTRGEVIRDPLFYAMSTGVLAPPFIGTTLFFHRDHLAELRSLSDATMGAGIPVMAFLTVGFALLTGRLVDRFGASRLLPIVMAPLALGCLAVAFLDGALGVIIFFALFGISYGFATTLFGSIWPEAYGTRYLGSIRSVTQSAMVFATALGPWITGALIDQGISLPTQFGWMAVYCAVAGVFLMGASRRLVARNASATATA</sequence>
<evidence type="ECO:0000256" key="3">
    <source>
        <dbReference type="ARBA" id="ARBA00023136"/>
    </source>
</evidence>
<feature type="transmembrane region" description="Helical" evidence="4">
    <location>
        <begin position="373"/>
        <end position="390"/>
    </location>
</feature>
<accession>A0ABV7M7K4</accession>
<feature type="transmembrane region" description="Helical" evidence="4">
    <location>
        <begin position="48"/>
        <end position="65"/>
    </location>
</feature>
<reference evidence="7" key="1">
    <citation type="journal article" date="2019" name="Int. J. Syst. Evol. Microbiol.">
        <title>The Global Catalogue of Microorganisms (GCM) 10K type strain sequencing project: providing services to taxonomists for standard genome sequencing and annotation.</title>
        <authorList>
            <consortium name="The Broad Institute Genomics Platform"/>
            <consortium name="The Broad Institute Genome Sequencing Center for Infectious Disease"/>
            <person name="Wu L."/>
            <person name="Ma J."/>
        </authorList>
    </citation>
    <scope>NUCLEOTIDE SEQUENCE [LARGE SCALE GENOMIC DNA]</scope>
    <source>
        <strain evidence="7">KCTC 22245</strain>
    </source>
</reference>